<keyword evidence="1" id="KW-0544">Nucleosome core</keyword>
<comment type="similarity">
    <text evidence="1">Belongs to the histone H2A family.</text>
</comment>
<dbReference type="EMBL" id="QCYY01001169">
    <property type="protein sequence ID" value="ROT79966.1"/>
    <property type="molecule type" value="Genomic_DNA"/>
</dbReference>
<gene>
    <name evidence="2" type="ORF">C7M84_001305</name>
</gene>
<dbReference type="SUPFAM" id="SSF47113">
    <property type="entry name" value="Histone-fold"/>
    <property type="match status" value="1"/>
</dbReference>
<dbReference type="STRING" id="6689.A0A423TU26"/>
<comment type="caution">
    <text evidence="2">The sequence shown here is derived from an EMBL/GenBank/DDBJ whole genome shotgun (WGS) entry which is preliminary data.</text>
</comment>
<reference evidence="2 3" key="1">
    <citation type="submission" date="2018-04" db="EMBL/GenBank/DDBJ databases">
        <authorList>
            <person name="Zhang X."/>
            <person name="Yuan J."/>
            <person name="Li F."/>
            <person name="Xiang J."/>
        </authorList>
    </citation>
    <scope>NUCLEOTIDE SEQUENCE [LARGE SCALE GENOMIC DNA]</scope>
    <source>
        <tissue evidence="2">Muscle</tissue>
    </source>
</reference>
<comment type="subcellular location">
    <subcellularLocation>
        <location evidence="1">Nucleus</location>
    </subcellularLocation>
</comment>
<dbReference type="OrthoDB" id="9421954at2759"/>
<proteinExistence type="inferred from homology"/>
<protein>
    <recommendedName>
        <fullName evidence="1">Histone H2A</fullName>
    </recommendedName>
</protein>
<name>A0A423TU26_PENVA</name>
<keyword evidence="3" id="KW-1185">Reference proteome</keyword>
<dbReference type="InterPro" id="IPR009072">
    <property type="entry name" value="Histone-fold"/>
</dbReference>
<dbReference type="PANTHER" id="PTHR23430">
    <property type="entry name" value="HISTONE H2A"/>
    <property type="match status" value="1"/>
</dbReference>
<dbReference type="CDD" id="cd00074">
    <property type="entry name" value="HFD_H2A"/>
    <property type="match status" value="1"/>
</dbReference>
<dbReference type="GO" id="GO:0003677">
    <property type="term" value="F:DNA binding"/>
    <property type="evidence" value="ECO:0007669"/>
    <property type="project" value="UniProtKB-KW"/>
</dbReference>
<dbReference type="GO" id="GO:0000786">
    <property type="term" value="C:nucleosome"/>
    <property type="evidence" value="ECO:0007669"/>
    <property type="project" value="UniProtKB-KW"/>
</dbReference>
<reference evidence="2 3" key="2">
    <citation type="submission" date="2019-01" db="EMBL/GenBank/DDBJ databases">
        <title>The decoding of complex shrimp genome reveals the adaptation for benthos swimmer, frequently molting mechanism and breeding impact on genome.</title>
        <authorList>
            <person name="Sun Y."/>
            <person name="Gao Y."/>
            <person name="Yu Y."/>
        </authorList>
    </citation>
    <scope>NUCLEOTIDE SEQUENCE [LARGE SCALE GENOMIC DNA]</scope>
    <source>
        <tissue evidence="2">Muscle</tissue>
    </source>
</reference>
<accession>A0A423TU26</accession>
<evidence type="ECO:0000256" key="1">
    <source>
        <dbReference type="RuleBase" id="RU003767"/>
    </source>
</evidence>
<keyword evidence="1" id="KW-0158">Chromosome</keyword>
<dbReference type="Proteomes" id="UP000283509">
    <property type="component" value="Unassembled WGS sequence"/>
</dbReference>
<organism evidence="2 3">
    <name type="scientific">Penaeus vannamei</name>
    <name type="common">Whiteleg shrimp</name>
    <name type="synonym">Litopenaeus vannamei</name>
    <dbReference type="NCBI Taxonomy" id="6689"/>
    <lineage>
        <taxon>Eukaryota</taxon>
        <taxon>Metazoa</taxon>
        <taxon>Ecdysozoa</taxon>
        <taxon>Arthropoda</taxon>
        <taxon>Crustacea</taxon>
        <taxon>Multicrustacea</taxon>
        <taxon>Malacostraca</taxon>
        <taxon>Eumalacostraca</taxon>
        <taxon>Eucarida</taxon>
        <taxon>Decapoda</taxon>
        <taxon>Dendrobranchiata</taxon>
        <taxon>Penaeoidea</taxon>
        <taxon>Penaeidae</taxon>
        <taxon>Penaeus</taxon>
    </lineage>
</organism>
<evidence type="ECO:0000313" key="2">
    <source>
        <dbReference type="EMBL" id="ROT79966.1"/>
    </source>
</evidence>
<dbReference type="PRINTS" id="PR00620">
    <property type="entry name" value="HISTONEH2A"/>
</dbReference>
<keyword evidence="1" id="KW-0238">DNA-binding</keyword>
<dbReference type="GO" id="GO:0005634">
    <property type="term" value="C:nucleus"/>
    <property type="evidence" value="ECO:0007669"/>
    <property type="project" value="UniProtKB-SubCell"/>
</dbReference>
<evidence type="ECO:0000313" key="3">
    <source>
        <dbReference type="Proteomes" id="UP000283509"/>
    </source>
</evidence>
<dbReference type="InterPro" id="IPR002119">
    <property type="entry name" value="Histone_H2A"/>
</dbReference>
<dbReference type="GO" id="GO:0046982">
    <property type="term" value="F:protein heterodimerization activity"/>
    <property type="evidence" value="ECO:0007669"/>
    <property type="project" value="InterPro"/>
</dbReference>
<keyword evidence="1" id="KW-0539">Nucleus</keyword>
<comment type="subunit">
    <text evidence="1">The nucleosome is a histone octamer containing two molecules each of H2A, H2B, H3 and H4 assembled in one H3-H4 heterotetramer and two H2A-H2B heterodimers. The octamer wraps approximately 147 bp of DNA.</text>
</comment>
<dbReference type="Gene3D" id="1.10.20.10">
    <property type="entry name" value="Histone, subunit A"/>
    <property type="match status" value="1"/>
</dbReference>
<dbReference type="GO" id="GO:0030527">
    <property type="term" value="F:structural constituent of chromatin"/>
    <property type="evidence" value="ECO:0007669"/>
    <property type="project" value="InterPro"/>
</dbReference>
<dbReference type="AlphaFoldDB" id="A0A423TU26"/>
<dbReference type="SMART" id="SM00414">
    <property type="entry name" value="H2A"/>
    <property type="match status" value="1"/>
</dbReference>
<sequence>MRKKKVKIRVSKAQKAGLILPVARIERYLRAGQWNPRTSPLSAVYISATLEHILRRILAQSMAWADAMKRVRITPLFIALAVKADPDLNDLLGNTMFKDGRPAEFVAVF</sequence>